<name>A0A7W4LRT4_BACVE</name>
<keyword evidence="1" id="KW-0472">Membrane</keyword>
<proteinExistence type="predicted"/>
<dbReference type="AlphaFoldDB" id="A0A7W4LRT4"/>
<keyword evidence="1" id="KW-0812">Transmembrane</keyword>
<dbReference type="Proteomes" id="UP000587477">
    <property type="component" value="Chromosome"/>
</dbReference>
<protein>
    <submittedName>
        <fullName evidence="2">Uncharacterized protein</fullName>
    </submittedName>
</protein>
<keyword evidence="1" id="KW-1133">Transmembrane helix</keyword>
<accession>A0A7W4LRT4</accession>
<organism evidence="2 3">
    <name type="scientific">Bacillus velezensis</name>
    <dbReference type="NCBI Taxonomy" id="492670"/>
    <lineage>
        <taxon>Bacteria</taxon>
        <taxon>Bacillati</taxon>
        <taxon>Bacillota</taxon>
        <taxon>Bacilli</taxon>
        <taxon>Bacillales</taxon>
        <taxon>Bacillaceae</taxon>
        <taxon>Bacillus</taxon>
        <taxon>Bacillus amyloliquefaciens group</taxon>
    </lineage>
</organism>
<evidence type="ECO:0000313" key="3">
    <source>
        <dbReference type="Proteomes" id="UP000587477"/>
    </source>
</evidence>
<gene>
    <name evidence="2" type="ORF">BACVE_003792</name>
</gene>
<dbReference type="EMBL" id="CP063687">
    <property type="protein sequence ID" value="QOY28751.1"/>
    <property type="molecule type" value="Genomic_DNA"/>
</dbReference>
<sequence>MEFCFTEWRDYFRRNQSAVKELTVNMISFLKLSAALFVLQFSSFKSAKVQKVCF</sequence>
<feature type="transmembrane region" description="Helical" evidence="1">
    <location>
        <begin position="22"/>
        <end position="41"/>
    </location>
</feature>
<reference evidence="3" key="1">
    <citation type="submission" date="2020-10" db="EMBL/GenBank/DDBJ databases">
        <title>Complete genome sequence of Bacillus velezensis NST6.</title>
        <authorList>
            <person name="Choi J."/>
        </authorList>
    </citation>
    <scope>NUCLEOTIDE SEQUENCE [LARGE SCALE GENOMIC DNA]</scope>
    <source>
        <strain evidence="3">NST6</strain>
    </source>
</reference>
<evidence type="ECO:0000256" key="1">
    <source>
        <dbReference type="SAM" id="Phobius"/>
    </source>
</evidence>
<evidence type="ECO:0000313" key="2">
    <source>
        <dbReference type="EMBL" id="QOY28751.1"/>
    </source>
</evidence>